<feature type="compositionally biased region" description="Polar residues" evidence="2">
    <location>
        <begin position="163"/>
        <end position="184"/>
    </location>
</feature>
<protein>
    <recommendedName>
        <fullName evidence="6">Conjugal transfer protein TraB</fullName>
    </recommendedName>
</protein>
<proteinExistence type="predicted"/>
<reference evidence="4 5" key="1">
    <citation type="submission" date="2014-01" db="EMBL/GenBank/DDBJ databases">
        <title>Development of a Comparative Genomic Fingerprinting Assay for High Resolution Genotyping of Arcobacter butzleri.</title>
        <authorList>
            <person name="Webb A.L."/>
            <person name="Inglis G.D."/>
            <person name="Kruczkiewicz P."/>
            <person name="Selinger L.B."/>
            <person name="Taboada E.N."/>
        </authorList>
    </citation>
    <scope>NUCLEOTIDE SEQUENCE [LARGE SCALE GENOMIC DNA]</scope>
    <source>
        <strain evidence="4 5">L348</strain>
    </source>
</reference>
<evidence type="ECO:0000256" key="2">
    <source>
        <dbReference type="SAM" id="MobiDB-lite"/>
    </source>
</evidence>
<comment type="caution">
    <text evidence="4">The sequence shown here is derived from an EMBL/GenBank/DDBJ whole genome shotgun (WGS) entry which is preliminary data.</text>
</comment>
<evidence type="ECO:0000313" key="4">
    <source>
        <dbReference type="EMBL" id="KLD98471.1"/>
    </source>
</evidence>
<dbReference type="CDD" id="cd16430">
    <property type="entry name" value="TraB"/>
    <property type="match status" value="1"/>
</dbReference>
<dbReference type="AlphaFoldDB" id="A0A0G9JW05"/>
<dbReference type="RefSeq" id="WP_052943047.1">
    <property type="nucleotide sequence ID" value="NZ_JAIQ01000123.1"/>
</dbReference>
<sequence length="400" mass="43442">MKDKFEASKRKQILISATALAGAFIIIVAGSTLLSGDAQKEKEIKQLEMPKVKYVDSDKLEKDSFKETYGKKVTSLEQKQDETTKLLKEITKKLDEKEKKDIEKKNEEYDKKNSSSSNLANSLGIQVPPLEDINNPITNYEDSVEQPKIERKIEEGLLVIEGTNENQGDNLNLKSGSEDNSSNKTPKKITIPSGSFVRATLLNGLDAPAGANAKQEPHPVVLRITHNANLPNKYKSDIKECRAIGGGYGELSSERAIIRIESLSCIANDGTMYESKSGTIGFVTGEDGKIGLSGRVVTKQGAILARTVAAGFIEGMGEVFKESSTTVNTSGLGVTSTIDPNKAGQVGLYSGVGKGAEKVSEYYLKLNDQMFSVIEINLGRKGDILFNKAVVLEEVKGDKK</sequence>
<gene>
    <name evidence="4" type="ORF">AA20_08745</name>
</gene>
<evidence type="ECO:0000256" key="1">
    <source>
        <dbReference type="SAM" id="Coils"/>
    </source>
</evidence>
<dbReference type="Pfam" id="PF03743">
    <property type="entry name" value="TrbI"/>
    <property type="match status" value="1"/>
</dbReference>
<keyword evidence="1" id="KW-0175">Coiled coil</keyword>
<evidence type="ECO:0000313" key="5">
    <source>
        <dbReference type="Proteomes" id="UP000035514"/>
    </source>
</evidence>
<keyword evidence="3" id="KW-0812">Transmembrane</keyword>
<accession>A0A0G9JW05</accession>
<dbReference type="EMBL" id="JAIQ01000123">
    <property type="protein sequence ID" value="KLD98471.1"/>
    <property type="molecule type" value="Genomic_DNA"/>
</dbReference>
<dbReference type="InterPro" id="IPR005498">
    <property type="entry name" value="T4SS_VirB10/TraB/TrbI"/>
</dbReference>
<organism evidence="4 5">
    <name type="scientific">Aliarcobacter butzleri L348</name>
    <dbReference type="NCBI Taxonomy" id="1447256"/>
    <lineage>
        <taxon>Bacteria</taxon>
        <taxon>Pseudomonadati</taxon>
        <taxon>Campylobacterota</taxon>
        <taxon>Epsilonproteobacteria</taxon>
        <taxon>Campylobacterales</taxon>
        <taxon>Arcobacteraceae</taxon>
        <taxon>Aliarcobacter</taxon>
    </lineage>
</organism>
<evidence type="ECO:0008006" key="6">
    <source>
        <dbReference type="Google" id="ProtNLM"/>
    </source>
</evidence>
<name>A0A0G9JW05_9BACT</name>
<feature type="region of interest" description="Disordered" evidence="2">
    <location>
        <begin position="163"/>
        <end position="190"/>
    </location>
</feature>
<evidence type="ECO:0000256" key="3">
    <source>
        <dbReference type="SAM" id="Phobius"/>
    </source>
</evidence>
<dbReference type="Proteomes" id="UP000035514">
    <property type="component" value="Unassembled WGS sequence"/>
</dbReference>
<feature type="transmembrane region" description="Helical" evidence="3">
    <location>
        <begin position="12"/>
        <end position="34"/>
    </location>
</feature>
<keyword evidence="3" id="KW-1133">Transmembrane helix</keyword>
<keyword evidence="3" id="KW-0472">Membrane</keyword>
<dbReference type="PATRIC" id="fig|1447256.3.peg.1708"/>
<feature type="coiled-coil region" evidence="1">
    <location>
        <begin position="73"/>
        <end position="112"/>
    </location>
</feature>